<keyword evidence="2 4" id="KW-1133">Transmembrane helix</keyword>
<keyword evidence="3 4" id="KW-0472">Membrane</keyword>
<evidence type="ECO:0000313" key="6">
    <source>
        <dbReference type="Proteomes" id="UP000651452"/>
    </source>
</evidence>
<reference evidence="5" key="2">
    <citation type="submission" date="2020-09" db="EMBL/GenBank/DDBJ databases">
        <title>Reference genome assembly for Australian Ascochyta lentis isolate Al4.</title>
        <authorList>
            <person name="Lee R.C."/>
            <person name="Farfan-Caceres L.M."/>
            <person name="Debler J.W."/>
            <person name="Williams A.H."/>
            <person name="Henares B.M."/>
        </authorList>
    </citation>
    <scope>NUCLEOTIDE SEQUENCE</scope>
    <source>
        <strain evidence="5">Al4</strain>
    </source>
</reference>
<feature type="transmembrane region" description="Helical" evidence="4">
    <location>
        <begin position="50"/>
        <end position="71"/>
    </location>
</feature>
<comment type="subcellular location">
    <subcellularLocation>
        <location evidence="4">Membrane</location>
        <topology evidence="4">Multi-pass membrane protein</topology>
    </subcellularLocation>
</comment>
<dbReference type="PANTHER" id="PTHR12483:SF120">
    <property type="entry name" value="HIGH-AFFINITY COPPER TRANSPORTER CTRA2"/>
    <property type="match status" value="1"/>
</dbReference>
<organism evidence="5 6">
    <name type="scientific">Ascochyta lentis</name>
    <dbReference type="NCBI Taxonomy" id="205686"/>
    <lineage>
        <taxon>Eukaryota</taxon>
        <taxon>Fungi</taxon>
        <taxon>Dikarya</taxon>
        <taxon>Ascomycota</taxon>
        <taxon>Pezizomycotina</taxon>
        <taxon>Dothideomycetes</taxon>
        <taxon>Pleosporomycetidae</taxon>
        <taxon>Pleosporales</taxon>
        <taxon>Pleosporineae</taxon>
        <taxon>Didymellaceae</taxon>
        <taxon>Ascochyta</taxon>
    </lineage>
</organism>
<sequence length="193" mass="20620">MVAHGDEMAGMDMSGMNMGGSTSSHTGMAMAFFTATDTPLYSEAWTPKNAGQYAGTCIFLIILAITLRGIITIKSLLEARALEAAAKRRYIVVAGEKAITEQANDASSMTGILTTNGMQEDVRIVSAPAKLIQPWRFSVDLPRAALMMVATGVGYLLMLAVMTFNVGYFLSILAGTFIGELALGRYNQANMAM</sequence>
<dbReference type="GO" id="GO:0005886">
    <property type="term" value="C:plasma membrane"/>
    <property type="evidence" value="ECO:0007669"/>
    <property type="project" value="TreeGrafter"/>
</dbReference>
<dbReference type="PANTHER" id="PTHR12483">
    <property type="entry name" value="SOLUTE CARRIER FAMILY 31 COPPER TRANSPORTERS"/>
    <property type="match status" value="1"/>
</dbReference>
<evidence type="ECO:0000256" key="3">
    <source>
        <dbReference type="ARBA" id="ARBA00023136"/>
    </source>
</evidence>
<dbReference type="EMBL" id="RZGK01000006">
    <property type="protein sequence ID" value="KAF9698541.1"/>
    <property type="molecule type" value="Genomic_DNA"/>
</dbReference>
<keyword evidence="4" id="KW-0186">Copper</keyword>
<accession>A0A8H7MFB8</accession>
<keyword evidence="4" id="KW-0813">Transport</keyword>
<dbReference type="OrthoDB" id="73901at2759"/>
<evidence type="ECO:0000256" key="2">
    <source>
        <dbReference type="ARBA" id="ARBA00022989"/>
    </source>
</evidence>
<keyword evidence="1 4" id="KW-0812">Transmembrane</keyword>
<name>A0A8H7MFB8_9PLEO</name>
<comment type="similarity">
    <text evidence="4">Belongs to the copper transporter (Ctr) (TC 1.A.56) family. SLC31A subfamily.</text>
</comment>
<dbReference type="Proteomes" id="UP000651452">
    <property type="component" value="Unassembled WGS sequence"/>
</dbReference>
<dbReference type="GO" id="GO:0005375">
    <property type="term" value="F:copper ion transmembrane transporter activity"/>
    <property type="evidence" value="ECO:0007669"/>
    <property type="project" value="UniProtKB-UniRule"/>
</dbReference>
<keyword evidence="4" id="KW-0187">Copper transport</keyword>
<comment type="caution">
    <text evidence="5">The sequence shown here is derived from an EMBL/GenBank/DDBJ whole genome shotgun (WGS) entry which is preliminary data.</text>
</comment>
<protein>
    <recommendedName>
        <fullName evidence="4">Copper transport protein</fullName>
    </recommendedName>
</protein>
<dbReference type="Pfam" id="PF04145">
    <property type="entry name" value="Ctr"/>
    <property type="match status" value="1"/>
</dbReference>
<reference evidence="5" key="1">
    <citation type="submission" date="2018-12" db="EMBL/GenBank/DDBJ databases">
        <authorList>
            <person name="Syme R.A."/>
            <person name="Farfan-Caceres L."/>
            <person name="Lichtenzveig J."/>
        </authorList>
    </citation>
    <scope>NUCLEOTIDE SEQUENCE</scope>
    <source>
        <strain evidence="5">Al4</strain>
    </source>
</reference>
<proteinExistence type="inferred from homology"/>
<evidence type="ECO:0000313" key="5">
    <source>
        <dbReference type="EMBL" id="KAF9698541.1"/>
    </source>
</evidence>
<evidence type="ECO:0000256" key="1">
    <source>
        <dbReference type="ARBA" id="ARBA00022692"/>
    </source>
</evidence>
<keyword evidence="6" id="KW-1185">Reference proteome</keyword>
<keyword evidence="4" id="KW-0406">Ion transport</keyword>
<dbReference type="InterPro" id="IPR007274">
    <property type="entry name" value="Cop_transporter"/>
</dbReference>
<gene>
    <name evidence="5" type="ORF">EKO04_003743</name>
</gene>
<evidence type="ECO:0000256" key="4">
    <source>
        <dbReference type="RuleBase" id="RU367022"/>
    </source>
</evidence>
<dbReference type="AlphaFoldDB" id="A0A8H7MFB8"/>